<keyword evidence="9" id="KW-1185">Reference proteome</keyword>
<feature type="transmembrane region" description="Helical" evidence="6">
    <location>
        <begin position="165"/>
        <end position="183"/>
    </location>
</feature>
<gene>
    <name evidence="8" type="ORF">DDE20_16795</name>
</gene>
<feature type="transmembrane region" description="Helical" evidence="6">
    <location>
        <begin position="79"/>
        <end position="98"/>
    </location>
</feature>
<feature type="transmembrane region" description="Helical" evidence="6">
    <location>
        <begin position="249"/>
        <end position="268"/>
    </location>
</feature>
<dbReference type="GO" id="GO:0022857">
    <property type="term" value="F:transmembrane transporter activity"/>
    <property type="evidence" value="ECO:0007669"/>
    <property type="project" value="InterPro"/>
</dbReference>
<keyword evidence="3 6" id="KW-0812">Transmembrane</keyword>
<dbReference type="Proteomes" id="UP000245911">
    <property type="component" value="Unassembled WGS sequence"/>
</dbReference>
<feature type="domain" description="Major facilitator superfamily (MFS) profile" evidence="7">
    <location>
        <begin position="13"/>
        <end position="394"/>
    </location>
</feature>
<accession>A0A2T8HQ78</accession>
<feature type="transmembrane region" description="Helical" evidence="6">
    <location>
        <begin position="104"/>
        <end position="125"/>
    </location>
</feature>
<dbReference type="AlphaFoldDB" id="A0A2T8HQ78"/>
<evidence type="ECO:0000256" key="5">
    <source>
        <dbReference type="ARBA" id="ARBA00023136"/>
    </source>
</evidence>
<feature type="transmembrane region" description="Helical" evidence="6">
    <location>
        <begin position="275"/>
        <end position="298"/>
    </location>
</feature>
<feature type="transmembrane region" description="Helical" evidence="6">
    <location>
        <begin position="7"/>
        <end position="27"/>
    </location>
</feature>
<comment type="subcellular location">
    <subcellularLocation>
        <location evidence="1">Membrane</location>
        <topology evidence="1">Multi-pass membrane protein</topology>
    </subcellularLocation>
</comment>
<feature type="transmembrane region" description="Helical" evidence="6">
    <location>
        <begin position="214"/>
        <end position="237"/>
    </location>
</feature>
<dbReference type="EMBL" id="QDKM01000011">
    <property type="protein sequence ID" value="PVH27594.1"/>
    <property type="molecule type" value="Genomic_DNA"/>
</dbReference>
<evidence type="ECO:0000313" key="9">
    <source>
        <dbReference type="Proteomes" id="UP000245911"/>
    </source>
</evidence>
<dbReference type="InterPro" id="IPR020846">
    <property type="entry name" value="MFS_dom"/>
</dbReference>
<evidence type="ECO:0000256" key="3">
    <source>
        <dbReference type="ARBA" id="ARBA00022692"/>
    </source>
</evidence>
<dbReference type="PANTHER" id="PTHR23502">
    <property type="entry name" value="MAJOR FACILITATOR SUPERFAMILY"/>
    <property type="match status" value="1"/>
</dbReference>
<dbReference type="PROSITE" id="PS50850">
    <property type="entry name" value="MFS"/>
    <property type="match status" value="1"/>
</dbReference>
<dbReference type="Gene3D" id="1.20.1720.10">
    <property type="entry name" value="Multidrug resistance protein D"/>
    <property type="match status" value="1"/>
</dbReference>
<evidence type="ECO:0000256" key="4">
    <source>
        <dbReference type="ARBA" id="ARBA00022989"/>
    </source>
</evidence>
<dbReference type="PANTHER" id="PTHR23502:SF132">
    <property type="entry name" value="POLYAMINE TRANSPORTER 2-RELATED"/>
    <property type="match status" value="1"/>
</dbReference>
<dbReference type="OrthoDB" id="9800416at2"/>
<comment type="caution">
    <text evidence="8">The sequence shown here is derived from an EMBL/GenBank/DDBJ whole genome shotgun (WGS) entry which is preliminary data.</text>
</comment>
<feature type="transmembrane region" description="Helical" evidence="6">
    <location>
        <begin position="47"/>
        <end position="67"/>
    </location>
</feature>
<feature type="transmembrane region" description="Helical" evidence="6">
    <location>
        <begin position="366"/>
        <end position="387"/>
    </location>
</feature>
<evidence type="ECO:0000256" key="1">
    <source>
        <dbReference type="ARBA" id="ARBA00004141"/>
    </source>
</evidence>
<dbReference type="GO" id="GO:0005886">
    <property type="term" value="C:plasma membrane"/>
    <property type="evidence" value="ECO:0007669"/>
    <property type="project" value="TreeGrafter"/>
</dbReference>
<feature type="transmembrane region" description="Helical" evidence="6">
    <location>
        <begin position="137"/>
        <end position="159"/>
    </location>
</feature>
<dbReference type="SUPFAM" id="SSF103473">
    <property type="entry name" value="MFS general substrate transporter"/>
    <property type="match status" value="1"/>
</dbReference>
<evidence type="ECO:0000313" key="8">
    <source>
        <dbReference type="EMBL" id="PVH27594.1"/>
    </source>
</evidence>
<dbReference type="Pfam" id="PF07690">
    <property type="entry name" value="MFS_1"/>
    <property type="match status" value="1"/>
</dbReference>
<proteinExistence type="predicted"/>
<dbReference type="InterPro" id="IPR036259">
    <property type="entry name" value="MFS_trans_sf"/>
</dbReference>
<evidence type="ECO:0000256" key="6">
    <source>
        <dbReference type="SAM" id="Phobius"/>
    </source>
</evidence>
<evidence type="ECO:0000259" key="7">
    <source>
        <dbReference type="PROSITE" id="PS50850"/>
    </source>
</evidence>
<reference evidence="8 9" key="1">
    <citation type="submission" date="2018-04" db="EMBL/GenBank/DDBJ databases">
        <title>Pararhodobacter oceanense sp. nov., isolated from marine intertidal sediment.</title>
        <authorList>
            <person name="Wang X.-L."/>
            <person name="Du Z.-J."/>
        </authorList>
    </citation>
    <scope>NUCLEOTIDE SEQUENCE [LARGE SCALE GENOMIC DNA]</scope>
    <source>
        <strain evidence="8 9">AM505</strain>
    </source>
</reference>
<evidence type="ECO:0000256" key="2">
    <source>
        <dbReference type="ARBA" id="ARBA00022448"/>
    </source>
</evidence>
<feature type="transmembrane region" description="Helical" evidence="6">
    <location>
        <begin position="304"/>
        <end position="329"/>
    </location>
</feature>
<protein>
    <submittedName>
        <fullName evidence="8">MFS transporter</fullName>
    </submittedName>
</protein>
<keyword evidence="2" id="KW-0813">Transport</keyword>
<keyword evidence="5 6" id="KW-0472">Membrane</keyword>
<keyword evidence="4 6" id="KW-1133">Transmembrane helix</keyword>
<dbReference type="InterPro" id="IPR011701">
    <property type="entry name" value="MFS"/>
</dbReference>
<organism evidence="8 9">
    <name type="scientific">Pararhodobacter oceanensis</name>
    <dbReference type="NCBI Taxonomy" id="2172121"/>
    <lineage>
        <taxon>Bacteria</taxon>
        <taxon>Pseudomonadati</taxon>
        <taxon>Pseudomonadota</taxon>
        <taxon>Alphaproteobacteria</taxon>
        <taxon>Rhodobacterales</taxon>
        <taxon>Paracoccaceae</taxon>
        <taxon>Pararhodobacter</taxon>
    </lineage>
</organism>
<name>A0A2T8HQ78_9RHOB</name>
<dbReference type="RefSeq" id="WP_116559692.1">
    <property type="nucleotide sequence ID" value="NZ_QDKM01000011.1"/>
</dbReference>
<sequence length="415" mass="44182">MKVEQPALGKMGTLILLIALGAFPPLTMDLYLPALPQMTEMFSTSRAMINLTLGGYLVAFAVGMLFWGPLSERTGRKPVLFVALGIYIVASMLCAASFSVEVLIAARIPQGFAGGGVTVVGTAIVKDMFDGRERERVMARVMSLVLIAPMVAPVLGAFLLKIASWRVMFVVLALFGGLAAALVSQYRETLAEKSTGPFIKSWNRLGVVLLNPRFAFLLVIFAAAPMCLMALIGISAYVYVDRFGMSEQAFSFLFAFNAACAMIGPTLYLRLSRSIAVQTIILSCFGVIALGGLAMLAFGGLSPFGFAAIAATTTLAVIILRVPGANLLLDQQLRDTGSAAALIQFSGTLLGAAGILIVTASSHDLIRNYGVLLVAIGSICVAMWLAVRHRPFVADTLFRPDAPPAYQANKEPEMP</sequence>
<feature type="transmembrane region" description="Helical" evidence="6">
    <location>
        <begin position="341"/>
        <end position="360"/>
    </location>
</feature>